<dbReference type="InterPro" id="IPR000276">
    <property type="entry name" value="GPCR_Rhodpsn"/>
</dbReference>
<dbReference type="GeneID" id="763727"/>
<evidence type="ECO:0000256" key="5">
    <source>
        <dbReference type="ARBA" id="ARBA00023040"/>
    </source>
</evidence>
<dbReference type="GO" id="GO:0005886">
    <property type="term" value="C:plasma membrane"/>
    <property type="evidence" value="ECO:0000318"/>
    <property type="project" value="GO_Central"/>
</dbReference>
<evidence type="ECO:0000256" key="2">
    <source>
        <dbReference type="ARBA" id="ARBA00022475"/>
    </source>
</evidence>
<feature type="transmembrane region" description="Helical" evidence="9">
    <location>
        <begin position="178"/>
        <end position="198"/>
    </location>
</feature>
<organism evidence="11 12">
    <name type="scientific">Strongylocentrotus purpuratus</name>
    <name type="common">Purple sea urchin</name>
    <dbReference type="NCBI Taxonomy" id="7668"/>
    <lineage>
        <taxon>Eukaryota</taxon>
        <taxon>Metazoa</taxon>
        <taxon>Echinodermata</taxon>
        <taxon>Eleutherozoa</taxon>
        <taxon>Echinozoa</taxon>
        <taxon>Echinoidea</taxon>
        <taxon>Euechinoidea</taxon>
        <taxon>Echinacea</taxon>
        <taxon>Camarodonta</taxon>
        <taxon>Echinidea</taxon>
        <taxon>Strongylocentrotidae</taxon>
        <taxon>Strongylocentrotus</taxon>
    </lineage>
</organism>
<dbReference type="EnsemblMetazoa" id="XM_030992610">
    <property type="protein sequence ID" value="XP_030848470"/>
    <property type="gene ID" value="LOC763727"/>
</dbReference>
<dbReference type="GO" id="GO:0007186">
    <property type="term" value="P:G protein-coupled receptor signaling pathway"/>
    <property type="evidence" value="ECO:0000318"/>
    <property type="project" value="GO_Central"/>
</dbReference>
<accession>A0A7M7PAH0</accession>
<evidence type="ECO:0000256" key="9">
    <source>
        <dbReference type="SAM" id="Phobius"/>
    </source>
</evidence>
<feature type="transmembrane region" description="Helical" evidence="9">
    <location>
        <begin position="90"/>
        <end position="109"/>
    </location>
</feature>
<evidence type="ECO:0000259" key="10">
    <source>
        <dbReference type="PROSITE" id="PS50262"/>
    </source>
</evidence>
<reference evidence="11" key="2">
    <citation type="submission" date="2021-01" db="UniProtKB">
        <authorList>
            <consortium name="EnsemblMetazoa"/>
        </authorList>
    </citation>
    <scope>IDENTIFICATION</scope>
</reference>
<keyword evidence="5" id="KW-0297">G-protein coupled receptor</keyword>
<feature type="transmembrane region" description="Helical" evidence="9">
    <location>
        <begin position="263"/>
        <end position="280"/>
    </location>
</feature>
<dbReference type="InterPro" id="IPR050569">
    <property type="entry name" value="TAAR"/>
</dbReference>
<dbReference type="OMA" id="ISGSWLN"/>
<evidence type="ECO:0000256" key="7">
    <source>
        <dbReference type="ARBA" id="ARBA00023170"/>
    </source>
</evidence>
<proteinExistence type="predicted"/>
<feature type="transmembrane region" description="Helical" evidence="9">
    <location>
        <begin position="56"/>
        <end position="78"/>
    </location>
</feature>
<dbReference type="InterPro" id="IPR017452">
    <property type="entry name" value="GPCR_Rhodpsn_7TM"/>
</dbReference>
<dbReference type="AlphaFoldDB" id="A0A7M7PAH0"/>
<keyword evidence="7" id="KW-0675">Receptor</keyword>
<dbReference type="GO" id="GO:0071482">
    <property type="term" value="P:cellular response to light stimulus"/>
    <property type="evidence" value="ECO:0000318"/>
    <property type="project" value="GO_Central"/>
</dbReference>
<dbReference type="KEGG" id="spu:763727"/>
<evidence type="ECO:0000313" key="11">
    <source>
        <dbReference type="EnsemblMetazoa" id="XP_030848470"/>
    </source>
</evidence>
<name>A0A7M7PAH0_STRPU</name>
<dbReference type="Gene3D" id="1.20.1070.10">
    <property type="entry name" value="Rhodopsin 7-helix transmembrane proteins"/>
    <property type="match status" value="1"/>
</dbReference>
<keyword evidence="2" id="KW-1003">Cell membrane</keyword>
<dbReference type="PANTHER" id="PTHR24249">
    <property type="entry name" value="HISTAMINE RECEPTOR-RELATED G-PROTEIN COUPLED RECEPTOR"/>
    <property type="match status" value="1"/>
</dbReference>
<feature type="transmembrane region" description="Helical" evidence="9">
    <location>
        <begin position="300"/>
        <end position="322"/>
    </location>
</feature>
<dbReference type="CDD" id="cd00637">
    <property type="entry name" value="7tm_classA_rhodopsin-like"/>
    <property type="match status" value="1"/>
</dbReference>
<keyword evidence="8" id="KW-0807">Transducer</keyword>
<dbReference type="Proteomes" id="UP000007110">
    <property type="component" value="Unassembled WGS sequence"/>
</dbReference>
<reference evidence="12" key="1">
    <citation type="submission" date="2015-02" db="EMBL/GenBank/DDBJ databases">
        <title>Genome sequencing for Strongylocentrotus purpuratus.</title>
        <authorList>
            <person name="Murali S."/>
            <person name="Liu Y."/>
            <person name="Vee V."/>
            <person name="English A."/>
            <person name="Wang M."/>
            <person name="Skinner E."/>
            <person name="Han Y."/>
            <person name="Muzny D.M."/>
            <person name="Worley K.C."/>
            <person name="Gibbs R.A."/>
        </authorList>
    </citation>
    <scope>NUCLEOTIDE SEQUENCE</scope>
</reference>
<keyword evidence="6 9" id="KW-0472">Membrane</keyword>
<evidence type="ECO:0000256" key="3">
    <source>
        <dbReference type="ARBA" id="ARBA00022692"/>
    </source>
</evidence>
<keyword evidence="4 9" id="KW-1133">Transmembrane helix</keyword>
<dbReference type="SUPFAM" id="SSF81321">
    <property type="entry name" value="Family A G protein-coupled receptor-like"/>
    <property type="match status" value="1"/>
</dbReference>
<protein>
    <recommendedName>
        <fullName evidence="10">G-protein coupled receptors family 1 profile domain-containing protein</fullName>
    </recommendedName>
</protein>
<evidence type="ECO:0000256" key="6">
    <source>
        <dbReference type="ARBA" id="ARBA00023136"/>
    </source>
</evidence>
<feature type="transmembrane region" description="Helical" evidence="9">
    <location>
        <begin position="16"/>
        <end position="44"/>
    </location>
</feature>
<keyword evidence="12" id="KW-1185">Reference proteome</keyword>
<evidence type="ECO:0000256" key="4">
    <source>
        <dbReference type="ARBA" id="ARBA00022989"/>
    </source>
</evidence>
<dbReference type="GO" id="GO:0007602">
    <property type="term" value="P:phototransduction"/>
    <property type="evidence" value="ECO:0000318"/>
    <property type="project" value="GO_Central"/>
</dbReference>
<dbReference type="GO" id="GO:0008020">
    <property type="term" value="F:G protein-coupled photoreceptor activity"/>
    <property type="evidence" value="ECO:0000318"/>
    <property type="project" value="GO_Central"/>
</dbReference>
<dbReference type="PROSITE" id="PS50262">
    <property type="entry name" value="G_PROTEIN_RECEP_F1_2"/>
    <property type="match status" value="1"/>
</dbReference>
<dbReference type="RefSeq" id="XP_030848470.1">
    <property type="nucleotide sequence ID" value="XM_030992610.1"/>
</dbReference>
<evidence type="ECO:0000256" key="8">
    <source>
        <dbReference type="ARBA" id="ARBA00023224"/>
    </source>
</evidence>
<sequence>MTTAMANQGAIQVQQFTVIMTVATSLICSILSIVLNTLNIMVACSDQLNFPISNSVAIVSMSLGDIIIGLSTIMRFSLGSWARLICRVHLILSVTGVRVSIVSLILIIVDRYVAIVHPFAHRRFATKRFCIVLVIVMWALTTFANVLENATGTYFYDPNRRLCDVQVSITRVVVSTTLLYFIPLTTMLVIYTHLLVVVRRMVREIARVQPIRDYSISIHDQGVYPCSDVSLPSDPGPRPRIEIQERPNAHALRQNDHTGQYKLILTFFAVTAAFTVTTIPNRIVRLVALYKGPQAVSSGATLFCRMLVISGSWLNFVIFSVMNHNFRRTLKHILRRRCSAHCC</sequence>
<dbReference type="PRINTS" id="PR00237">
    <property type="entry name" value="GPCRRHODOPSN"/>
</dbReference>
<dbReference type="Pfam" id="PF00001">
    <property type="entry name" value="7tm_1"/>
    <property type="match status" value="1"/>
</dbReference>
<dbReference type="InParanoid" id="A0A7M7PAH0"/>
<feature type="domain" description="G-protein coupled receptors family 1 profile" evidence="10">
    <location>
        <begin position="35"/>
        <end position="319"/>
    </location>
</feature>
<dbReference type="PANTHER" id="PTHR24249:SF372">
    <property type="entry name" value="G-PROTEIN COUPLED RECEPTORS FAMILY 1 PROFILE DOMAIN-CONTAINING PROTEIN"/>
    <property type="match status" value="1"/>
</dbReference>
<dbReference type="OrthoDB" id="9889152at2759"/>
<evidence type="ECO:0000313" key="12">
    <source>
        <dbReference type="Proteomes" id="UP000007110"/>
    </source>
</evidence>
<feature type="transmembrane region" description="Helical" evidence="9">
    <location>
        <begin position="129"/>
        <end position="147"/>
    </location>
</feature>
<evidence type="ECO:0000256" key="1">
    <source>
        <dbReference type="ARBA" id="ARBA00004651"/>
    </source>
</evidence>
<comment type="subcellular location">
    <subcellularLocation>
        <location evidence="1">Cell membrane</location>
        <topology evidence="1">Multi-pass membrane protein</topology>
    </subcellularLocation>
</comment>
<keyword evidence="3 9" id="KW-0812">Transmembrane</keyword>